<evidence type="ECO:0000256" key="2">
    <source>
        <dbReference type="SAM" id="MobiDB-lite"/>
    </source>
</evidence>
<feature type="compositionally biased region" description="Polar residues" evidence="2">
    <location>
        <begin position="31"/>
        <end position="44"/>
    </location>
</feature>
<feature type="compositionally biased region" description="Polar residues" evidence="2">
    <location>
        <begin position="297"/>
        <end position="311"/>
    </location>
</feature>
<name>A0A2G5BIB1_COERN</name>
<evidence type="ECO:0000256" key="1">
    <source>
        <dbReference type="SAM" id="Coils"/>
    </source>
</evidence>
<keyword evidence="1" id="KW-0175">Coiled coil</keyword>
<keyword evidence="4" id="KW-1185">Reference proteome</keyword>
<dbReference type="Proteomes" id="UP000242474">
    <property type="component" value="Unassembled WGS sequence"/>
</dbReference>
<feature type="compositionally biased region" description="Basic and acidic residues" evidence="2">
    <location>
        <begin position="87"/>
        <end position="96"/>
    </location>
</feature>
<protein>
    <submittedName>
        <fullName evidence="3">Uncharacterized protein</fullName>
    </submittedName>
</protein>
<feature type="region of interest" description="Disordered" evidence="2">
    <location>
        <begin position="28"/>
        <end position="119"/>
    </location>
</feature>
<dbReference type="STRING" id="763665.A0A2G5BIB1"/>
<dbReference type="EMBL" id="KZ303489">
    <property type="protein sequence ID" value="PIA18756.1"/>
    <property type="molecule type" value="Genomic_DNA"/>
</dbReference>
<reference evidence="3 4" key="1">
    <citation type="journal article" date="2015" name="Genome Biol. Evol.">
        <title>Phylogenomic analyses indicate that early fungi evolved digesting cell walls of algal ancestors of land plants.</title>
        <authorList>
            <person name="Chang Y."/>
            <person name="Wang S."/>
            <person name="Sekimoto S."/>
            <person name="Aerts A.L."/>
            <person name="Choi C."/>
            <person name="Clum A."/>
            <person name="LaButti K.M."/>
            <person name="Lindquist E.A."/>
            <person name="Yee Ngan C."/>
            <person name="Ohm R.A."/>
            <person name="Salamov A.A."/>
            <person name="Grigoriev I.V."/>
            <person name="Spatafora J.W."/>
            <person name="Berbee M.L."/>
        </authorList>
    </citation>
    <scope>NUCLEOTIDE SEQUENCE [LARGE SCALE GENOMIC DNA]</scope>
    <source>
        <strain evidence="3 4">NRRL 1564</strain>
    </source>
</reference>
<accession>A0A2G5BIB1</accession>
<sequence length="529" mass="57866">MAAAPLWQASVKPGAAVVDMDFSYCVDENNVPESQPLRRSSSVSEARMPSHHITDHSNERESSCDSAAASLQPERRRIGGLSVASEAVRRHEERHTKPVSSSLFVDGKGKTNFRPPQHPSISKFRAAVTEHQLKAATGKLSKTAALRSPASPEHCREQREPGYESIVNSEGFAPLALNSENISLLAKDRSYMDLLSPAKTGKFTGITGDTLLTPALNDNMLSILSGVKPQSDEEENVGLSHNNSLEYIQDGCVRDAATKEAQTACAKDTAINSARAMPRDMSLCFPERNVAAATNLQFNDPSPMSLPQHTQPKPKPSQDHSQKLDTGDSIMEMFTPERLPRCTTAPVHTLAKNESEYDHLTSGKSTDSIPRMLVSQLLNNKHPARPDERSPADTRTIAAVSDIGHHPATSAPSEPFEQHISAAAPINSKQAPIETSLRSISSSVLQNAISDALAPVCDQIRGEIRNLHLDILRQGFVYQEQVKALRQECGEARALRQEIENLRQENEQLRRYVPFFGEGQGDVNNPSSI</sequence>
<feature type="compositionally biased region" description="Basic and acidic residues" evidence="2">
    <location>
        <begin position="52"/>
        <end position="63"/>
    </location>
</feature>
<organism evidence="3 4">
    <name type="scientific">Coemansia reversa (strain ATCC 12441 / NRRL 1564)</name>
    <dbReference type="NCBI Taxonomy" id="763665"/>
    <lineage>
        <taxon>Eukaryota</taxon>
        <taxon>Fungi</taxon>
        <taxon>Fungi incertae sedis</taxon>
        <taxon>Zoopagomycota</taxon>
        <taxon>Kickxellomycotina</taxon>
        <taxon>Kickxellomycetes</taxon>
        <taxon>Kickxellales</taxon>
        <taxon>Kickxellaceae</taxon>
        <taxon>Coemansia</taxon>
    </lineage>
</organism>
<dbReference type="OrthoDB" id="1602884at2759"/>
<evidence type="ECO:0000313" key="3">
    <source>
        <dbReference type="EMBL" id="PIA18756.1"/>
    </source>
</evidence>
<dbReference type="AlphaFoldDB" id="A0A2G5BIB1"/>
<gene>
    <name evidence="3" type="ORF">COEREDRAFT_79742</name>
</gene>
<evidence type="ECO:0000313" key="4">
    <source>
        <dbReference type="Proteomes" id="UP000242474"/>
    </source>
</evidence>
<feature type="coiled-coil region" evidence="1">
    <location>
        <begin position="482"/>
        <end position="512"/>
    </location>
</feature>
<proteinExistence type="predicted"/>
<feature type="region of interest" description="Disordered" evidence="2">
    <location>
        <begin position="297"/>
        <end position="324"/>
    </location>
</feature>